<comment type="caution">
    <text evidence="1">The sequence shown here is derived from an EMBL/GenBank/DDBJ whole genome shotgun (WGS) entry which is preliminary data.</text>
</comment>
<sequence>MKNWTMTFRAVFATRSHRLHYAINLAEDCKFGPVRQVRWLGASCILHFSSGREAE</sequence>
<accession>A0A9D4DQC5</accession>
<dbReference type="AlphaFoldDB" id="A0A9D4DQC5"/>
<dbReference type="EMBL" id="JAIWYP010000010">
    <property type="protein sequence ID" value="KAH3752700.1"/>
    <property type="molecule type" value="Genomic_DNA"/>
</dbReference>
<organism evidence="1 2">
    <name type="scientific">Dreissena polymorpha</name>
    <name type="common">Zebra mussel</name>
    <name type="synonym">Mytilus polymorpha</name>
    <dbReference type="NCBI Taxonomy" id="45954"/>
    <lineage>
        <taxon>Eukaryota</taxon>
        <taxon>Metazoa</taxon>
        <taxon>Spiralia</taxon>
        <taxon>Lophotrochozoa</taxon>
        <taxon>Mollusca</taxon>
        <taxon>Bivalvia</taxon>
        <taxon>Autobranchia</taxon>
        <taxon>Heteroconchia</taxon>
        <taxon>Euheterodonta</taxon>
        <taxon>Imparidentia</taxon>
        <taxon>Neoheterodontei</taxon>
        <taxon>Myida</taxon>
        <taxon>Dreissenoidea</taxon>
        <taxon>Dreissenidae</taxon>
        <taxon>Dreissena</taxon>
    </lineage>
</organism>
<proteinExistence type="predicted"/>
<reference evidence="1" key="2">
    <citation type="submission" date="2020-11" db="EMBL/GenBank/DDBJ databases">
        <authorList>
            <person name="McCartney M.A."/>
            <person name="Auch B."/>
            <person name="Kono T."/>
            <person name="Mallez S."/>
            <person name="Becker A."/>
            <person name="Gohl D.M."/>
            <person name="Silverstein K.A.T."/>
            <person name="Koren S."/>
            <person name="Bechman K.B."/>
            <person name="Herman A."/>
            <person name="Abrahante J.E."/>
            <person name="Garbe J."/>
        </authorList>
    </citation>
    <scope>NUCLEOTIDE SEQUENCE</scope>
    <source>
        <strain evidence="1">Duluth1</strain>
        <tissue evidence="1">Whole animal</tissue>
    </source>
</reference>
<gene>
    <name evidence="1" type="ORF">DPMN_187326</name>
</gene>
<evidence type="ECO:0000313" key="1">
    <source>
        <dbReference type="EMBL" id="KAH3752700.1"/>
    </source>
</evidence>
<name>A0A9D4DQC5_DREPO</name>
<keyword evidence="2" id="KW-1185">Reference proteome</keyword>
<evidence type="ECO:0000313" key="2">
    <source>
        <dbReference type="Proteomes" id="UP000828390"/>
    </source>
</evidence>
<reference evidence="1" key="1">
    <citation type="journal article" date="2019" name="bioRxiv">
        <title>The Genome of the Zebra Mussel, Dreissena polymorpha: A Resource for Invasive Species Research.</title>
        <authorList>
            <person name="McCartney M.A."/>
            <person name="Auch B."/>
            <person name="Kono T."/>
            <person name="Mallez S."/>
            <person name="Zhang Y."/>
            <person name="Obille A."/>
            <person name="Becker A."/>
            <person name="Abrahante J.E."/>
            <person name="Garbe J."/>
            <person name="Badalamenti J.P."/>
            <person name="Herman A."/>
            <person name="Mangelson H."/>
            <person name="Liachko I."/>
            <person name="Sullivan S."/>
            <person name="Sone E.D."/>
            <person name="Koren S."/>
            <person name="Silverstein K.A.T."/>
            <person name="Beckman K.B."/>
            <person name="Gohl D.M."/>
        </authorList>
    </citation>
    <scope>NUCLEOTIDE SEQUENCE</scope>
    <source>
        <strain evidence="1">Duluth1</strain>
        <tissue evidence="1">Whole animal</tissue>
    </source>
</reference>
<dbReference type="Proteomes" id="UP000828390">
    <property type="component" value="Unassembled WGS sequence"/>
</dbReference>
<protein>
    <submittedName>
        <fullName evidence="1">Uncharacterized protein</fullName>
    </submittedName>
</protein>